<protein>
    <submittedName>
        <fullName evidence="2">Uncharacterized protein</fullName>
    </submittedName>
</protein>
<evidence type="ECO:0000256" key="1">
    <source>
        <dbReference type="SAM" id="MobiDB-lite"/>
    </source>
</evidence>
<keyword evidence="3" id="KW-1185">Reference proteome</keyword>
<name>A0ABU3WUZ3_9NOCA</name>
<sequence>MTLQCRSVPSSSGIATIVIGDPGNPLVEARFVRMVETWPRHLVRAVYRRAVDTLEVATDPDAASPDRVSTGWARGSSLSVSYDERTIIVSASCIESGWERTRALALAVFDATAEIEDRVSRPGEGEPAEPHTGPPESAYAQLRRSVMTRALATPECLPVQLYSPVRSCYTTTPSEFAVIGGNVRIEDDNSRS</sequence>
<organism evidence="2 3">
    <name type="scientific">Rhodococcus zopfii</name>
    <dbReference type="NCBI Taxonomy" id="43772"/>
    <lineage>
        <taxon>Bacteria</taxon>
        <taxon>Bacillati</taxon>
        <taxon>Actinomycetota</taxon>
        <taxon>Actinomycetes</taxon>
        <taxon>Mycobacteriales</taxon>
        <taxon>Nocardiaceae</taxon>
        <taxon>Rhodococcus</taxon>
    </lineage>
</organism>
<gene>
    <name evidence="2" type="ORF">F8M49_24765</name>
</gene>
<dbReference type="EMBL" id="WBMO01000005">
    <property type="protein sequence ID" value="MDV2477800.1"/>
    <property type="molecule type" value="Genomic_DNA"/>
</dbReference>
<feature type="region of interest" description="Disordered" evidence="1">
    <location>
        <begin position="116"/>
        <end position="137"/>
    </location>
</feature>
<proteinExistence type="predicted"/>
<evidence type="ECO:0000313" key="2">
    <source>
        <dbReference type="EMBL" id="MDV2477800.1"/>
    </source>
</evidence>
<comment type="caution">
    <text evidence="2">The sequence shown here is derived from an EMBL/GenBank/DDBJ whole genome shotgun (WGS) entry which is preliminary data.</text>
</comment>
<dbReference type="Proteomes" id="UP001275440">
    <property type="component" value="Unassembled WGS sequence"/>
</dbReference>
<accession>A0ABU3WUZ3</accession>
<reference evidence="2 3" key="1">
    <citation type="submission" date="2019-10" db="EMBL/GenBank/DDBJ databases">
        <title>Draft Genome Assembly of Rhodococcus zopfii DSM44189.</title>
        <authorList>
            <person name="Sutton J.M."/>
            <person name="Akob D.M."/>
            <person name="Bushman T.J."/>
        </authorList>
    </citation>
    <scope>NUCLEOTIDE SEQUENCE [LARGE SCALE GENOMIC DNA]</scope>
    <source>
        <strain evidence="2 3">DSM 44189</strain>
    </source>
</reference>
<evidence type="ECO:0000313" key="3">
    <source>
        <dbReference type="Proteomes" id="UP001275440"/>
    </source>
</evidence>